<evidence type="ECO:0000256" key="2">
    <source>
        <dbReference type="ARBA" id="ARBA00023002"/>
    </source>
</evidence>
<evidence type="ECO:0000313" key="5">
    <source>
        <dbReference type="Proteomes" id="UP001620234"/>
    </source>
</evidence>
<dbReference type="InterPro" id="IPR036291">
    <property type="entry name" value="NAD(P)-bd_dom_sf"/>
</dbReference>
<dbReference type="EMBL" id="JBJDPD010000038">
    <property type="protein sequence ID" value="MFK4002224.1"/>
    <property type="molecule type" value="Genomic_DNA"/>
</dbReference>
<comment type="caution">
    <text evidence="4">The sequence shown here is derived from an EMBL/GenBank/DDBJ whole genome shotgun (WGS) entry which is preliminary data.</text>
</comment>
<dbReference type="PRINTS" id="PR00081">
    <property type="entry name" value="GDHRDH"/>
</dbReference>
<comment type="similarity">
    <text evidence="1 3">Belongs to the short-chain dehydrogenases/reductases (SDR) family.</text>
</comment>
<dbReference type="RefSeq" id="WP_404672437.1">
    <property type="nucleotide sequence ID" value="NZ_JBJDPD010000038.1"/>
</dbReference>
<name>A0ABW8LEY0_9GAMM</name>
<accession>A0ABW8LEY0</accession>
<gene>
    <name evidence="4" type="ORF">ACI2I3_12865</name>
</gene>
<dbReference type="Proteomes" id="UP001620234">
    <property type="component" value="Unassembled WGS sequence"/>
</dbReference>
<reference evidence="4 5" key="1">
    <citation type="submission" date="2024-11" db="EMBL/GenBank/DDBJ databases">
        <title>The Natural Products Discovery Center: Release of the First 8490 Sequenced Strains for Exploring Actinobacteria Biosynthetic Diversity.</title>
        <authorList>
            <person name="Kalkreuter E."/>
            <person name="Kautsar S.A."/>
            <person name="Yang D."/>
            <person name="Bader C.D."/>
            <person name="Teijaro C.N."/>
            <person name="Fluegel L."/>
            <person name="Davis C.M."/>
            <person name="Simpson J.R."/>
            <person name="Lauterbach L."/>
            <person name="Steele A.D."/>
            <person name="Gui C."/>
            <person name="Meng S."/>
            <person name="Li G."/>
            <person name="Viehrig K."/>
            <person name="Ye F."/>
            <person name="Su P."/>
            <person name="Kiefer A.F."/>
            <person name="Nichols A."/>
            <person name="Cepeda A.J."/>
            <person name="Yan W."/>
            <person name="Fan B."/>
            <person name="Jiang Y."/>
            <person name="Adhikari A."/>
            <person name="Zheng C.-J."/>
            <person name="Schuster L."/>
            <person name="Cowan T.M."/>
            <person name="Smanski M.J."/>
            <person name="Chevrette M.G."/>
            <person name="De Carvalho L.P.S."/>
            <person name="Shen B."/>
        </authorList>
    </citation>
    <scope>NUCLEOTIDE SEQUENCE [LARGE SCALE GENOMIC DNA]</scope>
    <source>
        <strain evidence="4 5">NPDC077433</strain>
    </source>
</reference>
<dbReference type="PANTHER" id="PTHR42901">
    <property type="entry name" value="ALCOHOL DEHYDROGENASE"/>
    <property type="match status" value="1"/>
</dbReference>
<proteinExistence type="inferred from homology"/>
<evidence type="ECO:0000313" key="4">
    <source>
        <dbReference type="EMBL" id="MFK4002224.1"/>
    </source>
</evidence>
<sequence length="256" mass="27606">MNVLITGASAGFGKALAERLVANGYRVIGCARRLDKLNELADTLGEAFLPVVMDVSDTDSLPSIIADLPDGFKQIDVLVNNAGLALGTEPAHKANLDDWMRMSDTNVKGLMALTHAVLPAMVARDSGYIINVGSIAGSWPYYGGNVYGATKAFVKQFSLNLRADLLGTQVRVTNLEPGNVAGTEFSNVRYHGDDDKAAQVYDGFKTMTGDDIGDILLWLIESPAHINVNRLEVMPVAQTYNGLTIAKQDSQTLYRL</sequence>
<organism evidence="4 5">
    <name type="scientific">Psychrobacter namhaensis</name>
    <dbReference type="NCBI Taxonomy" id="292734"/>
    <lineage>
        <taxon>Bacteria</taxon>
        <taxon>Pseudomonadati</taxon>
        <taxon>Pseudomonadota</taxon>
        <taxon>Gammaproteobacteria</taxon>
        <taxon>Moraxellales</taxon>
        <taxon>Moraxellaceae</taxon>
        <taxon>Psychrobacter</taxon>
    </lineage>
</organism>
<evidence type="ECO:0000256" key="3">
    <source>
        <dbReference type="RuleBase" id="RU000363"/>
    </source>
</evidence>
<evidence type="ECO:0000256" key="1">
    <source>
        <dbReference type="ARBA" id="ARBA00006484"/>
    </source>
</evidence>
<dbReference type="InterPro" id="IPR020904">
    <property type="entry name" value="Sc_DH/Rdtase_CS"/>
</dbReference>
<keyword evidence="2" id="KW-0560">Oxidoreductase</keyword>
<dbReference type="PROSITE" id="PS00061">
    <property type="entry name" value="ADH_SHORT"/>
    <property type="match status" value="1"/>
</dbReference>
<dbReference type="PANTHER" id="PTHR42901:SF1">
    <property type="entry name" value="ALCOHOL DEHYDROGENASE"/>
    <property type="match status" value="1"/>
</dbReference>
<dbReference type="Gene3D" id="3.40.50.720">
    <property type="entry name" value="NAD(P)-binding Rossmann-like Domain"/>
    <property type="match status" value="1"/>
</dbReference>
<keyword evidence="5" id="KW-1185">Reference proteome</keyword>
<dbReference type="SUPFAM" id="SSF51735">
    <property type="entry name" value="NAD(P)-binding Rossmann-fold domains"/>
    <property type="match status" value="1"/>
</dbReference>
<dbReference type="InterPro" id="IPR002347">
    <property type="entry name" value="SDR_fam"/>
</dbReference>
<dbReference type="Pfam" id="PF00106">
    <property type="entry name" value="adh_short"/>
    <property type="match status" value="1"/>
</dbReference>
<protein>
    <submittedName>
        <fullName evidence="4">SDR family NAD(P)-dependent oxidoreductase</fullName>
    </submittedName>
</protein>
<dbReference type="PRINTS" id="PR00080">
    <property type="entry name" value="SDRFAMILY"/>
</dbReference>